<evidence type="ECO:0000256" key="11">
    <source>
        <dbReference type="SAM" id="Phobius"/>
    </source>
</evidence>
<dbReference type="PROSITE" id="PS50261">
    <property type="entry name" value="G_PROTEIN_RECEP_F2_4"/>
    <property type="match status" value="1"/>
</dbReference>
<reference evidence="14 15" key="1">
    <citation type="submission" date="2019-01" db="EMBL/GenBank/DDBJ databases">
        <title>A draft genome assembly of the solar-powered sea slug Elysia chlorotica.</title>
        <authorList>
            <person name="Cai H."/>
            <person name="Li Q."/>
            <person name="Fang X."/>
            <person name="Li J."/>
            <person name="Curtis N.E."/>
            <person name="Altenburger A."/>
            <person name="Shibata T."/>
            <person name="Feng M."/>
            <person name="Maeda T."/>
            <person name="Schwartz J.A."/>
            <person name="Shigenobu S."/>
            <person name="Lundholm N."/>
            <person name="Nishiyama T."/>
            <person name="Yang H."/>
            <person name="Hasebe M."/>
            <person name="Li S."/>
            <person name="Pierce S.K."/>
            <person name="Wang J."/>
        </authorList>
    </citation>
    <scope>NUCLEOTIDE SEQUENCE [LARGE SCALE GENOMIC DNA]</scope>
    <source>
        <strain evidence="14">EC2010</strain>
        <tissue evidence="14">Whole organism of an adult</tissue>
    </source>
</reference>
<evidence type="ECO:0000256" key="4">
    <source>
        <dbReference type="ARBA" id="ARBA00022692"/>
    </source>
</evidence>
<dbReference type="STRING" id="188477.A0A3S1B8S1"/>
<evidence type="ECO:0000256" key="3">
    <source>
        <dbReference type="ARBA" id="ARBA00022475"/>
    </source>
</evidence>
<sequence>MQSSVARAESTMPDPFRSSDTSGSHLCRDRSDYFPAHQFRVSTCSMCLMYLFPTMSEFKMRVLGGVKLLLIISARTSQTTPVVLSQSRPNETEEATNGNISSLDIRPQLTTLAFRSSPWSIKLVAPDVEDEASLLPVTEVLSKSKTQRWLQCCRAAHICCQRQLEQGNSSHTPDENAKQQCPMTWDGYSCVDATPAGTIAQVKCPPFIASTGVNPQARAAKRCLSNGSWWVSEESGMEWTDYPSCLDINTSSLYTKMTITTVCNAISIVLLIPALIVFLFLRSLREQQRIRLHTCLFSTLLVSSVAVLLWERLVIRDMLQNAVQDSFIHSQPNVCTILNLTSRLAKSSSFFWMFCEGFHLYWLLARAFKPINTMSVYMAIGWGIPSCFVVIYLCVRIVRYNTERTMKALLLLVPLLGVQQCCILYRPHVDQPGYFVYEVASALIVNLQVQSSVLEVVKKIRQKLQPAQCDVSRTTTALSLVSITPRLSLMPISHQSMGRESPVQQLSGLGSQDTDSPHCLNEEVNSVQQLSSVVCQKPWQNSRAEENPLSVYQEGGSVCQLSGEVCQHAKENNTAESDPSSLEQIDIPARQLTEFLCQQTRENKEAEENPHSLDQDGSYELQVSEEISQHLRKNNTTKEEIQFVGDQSSRANARERTLHEQALKKDNDLNLRNTFLEISGNSLIKSKTSVPPKNSKDENELVLSADILQQESAEKAEIIVTNGNNTFPKNTKISFRTCTKER</sequence>
<organism evidence="14 15">
    <name type="scientific">Elysia chlorotica</name>
    <name type="common">Eastern emerald elysia</name>
    <name type="synonym">Sea slug</name>
    <dbReference type="NCBI Taxonomy" id="188477"/>
    <lineage>
        <taxon>Eukaryota</taxon>
        <taxon>Metazoa</taxon>
        <taxon>Spiralia</taxon>
        <taxon>Lophotrochozoa</taxon>
        <taxon>Mollusca</taxon>
        <taxon>Gastropoda</taxon>
        <taxon>Heterobranchia</taxon>
        <taxon>Euthyneura</taxon>
        <taxon>Panpulmonata</taxon>
        <taxon>Sacoglossa</taxon>
        <taxon>Placobranchoidea</taxon>
        <taxon>Plakobranchidae</taxon>
        <taxon>Elysia</taxon>
    </lineage>
</organism>
<keyword evidence="8" id="KW-0675">Receptor</keyword>
<dbReference type="EMBL" id="RQTK01000795">
    <property type="protein sequence ID" value="RUS74828.1"/>
    <property type="molecule type" value="Genomic_DNA"/>
</dbReference>
<dbReference type="GO" id="GO:0007188">
    <property type="term" value="P:adenylate cyclase-modulating G protein-coupled receptor signaling pathway"/>
    <property type="evidence" value="ECO:0007669"/>
    <property type="project" value="TreeGrafter"/>
</dbReference>
<keyword evidence="9" id="KW-0807">Transducer</keyword>
<protein>
    <recommendedName>
        <fullName evidence="16">G-protein coupled receptors family 2 profile 2 domain-containing protein</fullName>
    </recommendedName>
</protein>
<dbReference type="SUPFAM" id="SSF111418">
    <property type="entry name" value="Hormone receptor domain"/>
    <property type="match status" value="1"/>
</dbReference>
<dbReference type="AlphaFoldDB" id="A0A3S1B8S1"/>
<feature type="transmembrane region" description="Helical" evidence="11">
    <location>
        <begin position="262"/>
        <end position="284"/>
    </location>
</feature>
<comment type="similarity">
    <text evidence="2">Belongs to the G-protein coupled receptor 2 family.</text>
</comment>
<comment type="caution">
    <text evidence="14">The sequence shown here is derived from an EMBL/GenBank/DDBJ whole genome shotgun (WGS) entry which is preliminary data.</text>
</comment>
<dbReference type="InterPro" id="IPR001879">
    <property type="entry name" value="GPCR_2_extracellular_dom"/>
</dbReference>
<gene>
    <name evidence="14" type="ORF">EGW08_017418</name>
</gene>
<feature type="transmembrane region" description="Helical" evidence="11">
    <location>
        <begin position="407"/>
        <end position="428"/>
    </location>
</feature>
<evidence type="ECO:0000313" key="14">
    <source>
        <dbReference type="EMBL" id="RUS74828.1"/>
    </source>
</evidence>
<evidence type="ECO:0000256" key="9">
    <source>
        <dbReference type="ARBA" id="ARBA00023224"/>
    </source>
</evidence>
<dbReference type="InterPro" id="IPR000832">
    <property type="entry name" value="GPCR_2_secretin-like"/>
</dbReference>
<dbReference type="Proteomes" id="UP000271974">
    <property type="component" value="Unassembled WGS sequence"/>
</dbReference>
<dbReference type="Gene3D" id="1.20.1070.10">
    <property type="entry name" value="Rhodopsin 7-helix transmembrane proteins"/>
    <property type="match status" value="1"/>
</dbReference>
<dbReference type="InterPro" id="IPR017981">
    <property type="entry name" value="GPCR_2-like_7TM"/>
</dbReference>
<evidence type="ECO:0000259" key="13">
    <source>
        <dbReference type="PROSITE" id="PS50261"/>
    </source>
</evidence>
<dbReference type="InterPro" id="IPR036445">
    <property type="entry name" value="GPCR_2_extracell_dom_sf"/>
</dbReference>
<keyword evidence="4 11" id="KW-0812">Transmembrane</keyword>
<evidence type="ECO:0000313" key="15">
    <source>
        <dbReference type="Proteomes" id="UP000271974"/>
    </source>
</evidence>
<evidence type="ECO:0008006" key="16">
    <source>
        <dbReference type="Google" id="ProtNLM"/>
    </source>
</evidence>
<feature type="domain" description="G-protein coupled receptors family 2 profile 1" evidence="12">
    <location>
        <begin position="159"/>
        <end position="249"/>
    </location>
</feature>
<dbReference type="PANTHER" id="PTHR45620:SF42">
    <property type="entry name" value="G-PROTEIN COUPLED RECEPTOR SEB-2"/>
    <property type="match status" value="1"/>
</dbReference>
<feature type="transmembrane region" description="Helical" evidence="11">
    <location>
        <begin position="290"/>
        <end position="310"/>
    </location>
</feature>
<name>A0A3S1B8S1_ELYCH</name>
<proteinExistence type="inferred from homology"/>
<evidence type="ECO:0000256" key="2">
    <source>
        <dbReference type="ARBA" id="ARBA00005314"/>
    </source>
</evidence>
<dbReference type="OrthoDB" id="6157861at2759"/>
<evidence type="ECO:0000256" key="7">
    <source>
        <dbReference type="ARBA" id="ARBA00023136"/>
    </source>
</evidence>
<evidence type="ECO:0000256" key="1">
    <source>
        <dbReference type="ARBA" id="ARBA00004651"/>
    </source>
</evidence>
<feature type="transmembrane region" description="Helical" evidence="11">
    <location>
        <begin position="374"/>
        <end position="395"/>
    </location>
</feature>
<dbReference type="PRINTS" id="PR00249">
    <property type="entry name" value="GPCRSECRETIN"/>
</dbReference>
<evidence type="ECO:0000256" key="5">
    <source>
        <dbReference type="ARBA" id="ARBA00022989"/>
    </source>
</evidence>
<dbReference type="Pfam" id="PF00002">
    <property type="entry name" value="7tm_2"/>
    <property type="match status" value="1"/>
</dbReference>
<dbReference type="InterPro" id="IPR050332">
    <property type="entry name" value="GPCR_2"/>
</dbReference>
<dbReference type="GO" id="GO:0005886">
    <property type="term" value="C:plasma membrane"/>
    <property type="evidence" value="ECO:0007669"/>
    <property type="project" value="UniProtKB-SubCell"/>
</dbReference>
<dbReference type="Gene3D" id="4.10.1240.10">
    <property type="entry name" value="GPCR, family 2, extracellular hormone receptor domain"/>
    <property type="match status" value="1"/>
</dbReference>
<dbReference type="GO" id="GO:0008528">
    <property type="term" value="F:G protein-coupled peptide receptor activity"/>
    <property type="evidence" value="ECO:0007669"/>
    <property type="project" value="TreeGrafter"/>
</dbReference>
<keyword evidence="3" id="KW-1003">Cell membrane</keyword>
<feature type="domain" description="G-protein coupled receptors family 2 profile 2" evidence="13">
    <location>
        <begin position="256"/>
        <end position="454"/>
    </location>
</feature>
<dbReference type="PANTHER" id="PTHR45620">
    <property type="entry name" value="PDF RECEPTOR-LIKE PROTEIN-RELATED"/>
    <property type="match status" value="1"/>
</dbReference>
<keyword evidence="15" id="KW-1185">Reference proteome</keyword>
<feature type="region of interest" description="Disordered" evidence="10">
    <location>
        <begin position="1"/>
        <end position="24"/>
    </location>
</feature>
<evidence type="ECO:0000256" key="8">
    <source>
        <dbReference type="ARBA" id="ARBA00023170"/>
    </source>
</evidence>
<dbReference type="Pfam" id="PF02793">
    <property type="entry name" value="HRM"/>
    <property type="match status" value="1"/>
</dbReference>
<evidence type="ECO:0000256" key="10">
    <source>
        <dbReference type="SAM" id="MobiDB-lite"/>
    </source>
</evidence>
<keyword evidence="6" id="KW-0297">G-protein coupled receptor</keyword>
<keyword evidence="5 11" id="KW-1133">Transmembrane helix</keyword>
<evidence type="ECO:0000256" key="6">
    <source>
        <dbReference type="ARBA" id="ARBA00023040"/>
    </source>
</evidence>
<dbReference type="GO" id="GO:0007166">
    <property type="term" value="P:cell surface receptor signaling pathway"/>
    <property type="evidence" value="ECO:0007669"/>
    <property type="project" value="InterPro"/>
</dbReference>
<dbReference type="SMART" id="SM00008">
    <property type="entry name" value="HormR"/>
    <property type="match status" value="1"/>
</dbReference>
<accession>A0A3S1B8S1</accession>
<evidence type="ECO:0000259" key="12">
    <source>
        <dbReference type="PROSITE" id="PS50227"/>
    </source>
</evidence>
<keyword evidence="7 11" id="KW-0472">Membrane</keyword>
<dbReference type="PROSITE" id="PS50227">
    <property type="entry name" value="G_PROTEIN_RECEP_F2_3"/>
    <property type="match status" value="1"/>
</dbReference>
<comment type="subcellular location">
    <subcellularLocation>
        <location evidence="1">Cell membrane</location>
        <topology evidence="1">Multi-pass membrane protein</topology>
    </subcellularLocation>
</comment>